<dbReference type="Gene3D" id="1.20.890.10">
    <property type="entry name" value="cAMP-dependent protein kinase regulatory subunit, dimerization-anchoring domain"/>
    <property type="match status" value="1"/>
</dbReference>
<dbReference type="SUPFAM" id="SSF47391">
    <property type="entry name" value="Dimerization-anchoring domain of cAMP-dependent PK regulatory subunit"/>
    <property type="match status" value="1"/>
</dbReference>
<protein>
    <recommendedName>
        <fullName evidence="8">RIIa domain-containing protein</fullName>
    </recommendedName>
</protein>
<dbReference type="PANTHER" id="PTHR14952">
    <property type="entry name" value="ROPPORIN-1-LIKE PROTEIN"/>
    <property type="match status" value="1"/>
</dbReference>
<proteinExistence type="inferred from homology"/>
<evidence type="ECO:0000313" key="7">
    <source>
        <dbReference type="Proteomes" id="UP000193920"/>
    </source>
</evidence>
<reference evidence="6 7" key="1">
    <citation type="submission" date="2016-08" db="EMBL/GenBank/DDBJ databases">
        <title>A Parts List for Fungal Cellulosomes Revealed by Comparative Genomics.</title>
        <authorList>
            <consortium name="DOE Joint Genome Institute"/>
            <person name="Haitjema C.H."/>
            <person name="Gilmore S.P."/>
            <person name="Henske J.K."/>
            <person name="Solomon K.V."/>
            <person name="De Groot R."/>
            <person name="Kuo A."/>
            <person name="Mondo S.J."/>
            <person name="Salamov A.A."/>
            <person name="Labutti K."/>
            <person name="Zhao Z."/>
            <person name="Chiniquy J."/>
            <person name="Barry K."/>
            <person name="Brewer H.M."/>
            <person name="Purvine S.O."/>
            <person name="Wright A.T."/>
            <person name="Boxma B."/>
            <person name="Van Alen T."/>
            <person name="Hackstein J.H."/>
            <person name="Baker S.E."/>
            <person name="Grigoriev I.V."/>
            <person name="O'Malley M.A."/>
        </authorList>
    </citation>
    <scope>NUCLEOTIDE SEQUENCE [LARGE SCALE GENOMIC DNA]</scope>
    <source>
        <strain evidence="6 7">G1</strain>
    </source>
</reference>
<dbReference type="AlphaFoldDB" id="A0A1Y2ARC9"/>
<feature type="region of interest" description="Disordered" evidence="5">
    <location>
        <begin position="281"/>
        <end position="323"/>
    </location>
</feature>
<keyword evidence="7" id="KW-1185">Reference proteome</keyword>
<feature type="compositionally biased region" description="Acidic residues" evidence="5">
    <location>
        <begin position="55"/>
        <end position="74"/>
    </location>
</feature>
<dbReference type="OrthoDB" id="10067602at2759"/>
<feature type="compositionally biased region" description="Acidic residues" evidence="5">
    <location>
        <begin position="30"/>
        <end position="45"/>
    </location>
</feature>
<comment type="similarity">
    <text evidence="4">Belongs to the ropporin family.</text>
</comment>
<dbReference type="EMBL" id="MCOG01000215">
    <property type="protein sequence ID" value="ORY25129.1"/>
    <property type="molecule type" value="Genomic_DNA"/>
</dbReference>
<evidence type="ECO:0000313" key="6">
    <source>
        <dbReference type="EMBL" id="ORY25129.1"/>
    </source>
</evidence>
<feature type="compositionally biased region" description="Acidic residues" evidence="5">
    <location>
        <begin position="281"/>
        <end position="290"/>
    </location>
</feature>
<feature type="region of interest" description="Disordered" evidence="5">
    <location>
        <begin position="1"/>
        <end position="210"/>
    </location>
</feature>
<dbReference type="CDD" id="cd22985">
    <property type="entry name" value="DD_CrRSP11-like"/>
    <property type="match status" value="1"/>
</dbReference>
<keyword evidence="2" id="KW-0282">Flagellum</keyword>
<keyword evidence="3" id="KW-0966">Cell projection</keyword>
<comment type="caution">
    <text evidence="6">The sequence shown here is derived from an EMBL/GenBank/DDBJ whole genome shotgun (WGS) entry which is preliminary data.</text>
</comment>
<accession>A0A1Y2ARC9</accession>
<gene>
    <name evidence="6" type="ORF">LY90DRAFT_674955</name>
</gene>
<feature type="compositionally biased region" description="Low complexity" evidence="5">
    <location>
        <begin position="123"/>
        <end position="148"/>
    </location>
</feature>
<feature type="compositionally biased region" description="Low complexity" evidence="5">
    <location>
        <begin position="104"/>
        <end position="113"/>
    </location>
</feature>
<sequence length="467" mass="53231">MSETNEEINELNEVKEENEINEELVKEENPAENEITETPVEENPAEEIVAGDITTEQETEPMEVMAEEENEVVMEEQKDTSDDANNNDSEKVEEVVNEMEEEQPQQNEAETNNVDMDVDTQEQPELQEQQEIQEQTEIQEQQEIQEQPEIQENEENEIKISSVRSSKQSLSSKRSSRASLGKNSKQSSKQSLKQDNNENNNEKPSGGMIDKAFTEPISEQNEMRIYNGPIYCIEQVRIPPELPDIMKNYAKHIIRTQPDDVIIESYEYFKKLNTLRNSSTLEEDYDDNDNDKEKTSSNILDKNKATGNSNFSINSDNNDDKNKNEVQLSPLELESFYERLLDFSEGNDKIPIADIRSMAEDANITQGQINEAIIVGSWDNEVEWLKFWALMVAGSCTNLKSTLLVIVDIIGDDNIIPLKKIKSIAEFLLESDTNSQESVVNDILSQLNEKDGEIIEKGELLDIFSAL</sequence>
<feature type="compositionally biased region" description="Low complexity" evidence="5">
    <location>
        <begin position="159"/>
        <end position="194"/>
    </location>
</feature>
<evidence type="ECO:0000256" key="3">
    <source>
        <dbReference type="ARBA" id="ARBA00023273"/>
    </source>
</evidence>
<comment type="subcellular location">
    <subcellularLocation>
        <location evidence="1">Cell projection</location>
        <location evidence="1">Cilium</location>
        <location evidence="1">Flagellum</location>
    </subcellularLocation>
</comment>
<dbReference type="GO" id="GO:0031514">
    <property type="term" value="C:motile cilium"/>
    <property type="evidence" value="ECO:0007669"/>
    <property type="project" value="UniProtKB-SubCell"/>
</dbReference>
<evidence type="ECO:0000256" key="4">
    <source>
        <dbReference type="ARBA" id="ARBA00035651"/>
    </source>
</evidence>
<organism evidence="6 7">
    <name type="scientific">Neocallimastix californiae</name>
    <dbReference type="NCBI Taxonomy" id="1754190"/>
    <lineage>
        <taxon>Eukaryota</taxon>
        <taxon>Fungi</taxon>
        <taxon>Fungi incertae sedis</taxon>
        <taxon>Chytridiomycota</taxon>
        <taxon>Chytridiomycota incertae sedis</taxon>
        <taxon>Neocallimastigomycetes</taxon>
        <taxon>Neocallimastigales</taxon>
        <taxon>Neocallimastigaceae</taxon>
        <taxon>Neocallimastix</taxon>
    </lineage>
</organism>
<dbReference type="PANTHER" id="PTHR14952:SF9">
    <property type="entry name" value="EF-HAND DOMAIN-CONTAINING PROTEIN"/>
    <property type="match status" value="1"/>
</dbReference>
<feature type="compositionally biased region" description="Acidic residues" evidence="5">
    <location>
        <begin position="1"/>
        <end position="10"/>
    </location>
</feature>
<name>A0A1Y2ARC9_9FUNG</name>
<dbReference type="STRING" id="1754190.A0A1Y2ARC9"/>
<feature type="compositionally biased region" description="Basic and acidic residues" evidence="5">
    <location>
        <begin position="12"/>
        <end position="29"/>
    </location>
</feature>
<dbReference type="Proteomes" id="UP000193920">
    <property type="component" value="Unassembled WGS sequence"/>
</dbReference>
<keyword evidence="2" id="KW-0969">Cilium</keyword>
<evidence type="ECO:0000256" key="5">
    <source>
        <dbReference type="SAM" id="MobiDB-lite"/>
    </source>
</evidence>
<evidence type="ECO:0000256" key="2">
    <source>
        <dbReference type="ARBA" id="ARBA00022846"/>
    </source>
</evidence>
<evidence type="ECO:0000256" key="1">
    <source>
        <dbReference type="ARBA" id="ARBA00004230"/>
    </source>
</evidence>
<evidence type="ECO:0008006" key="8">
    <source>
        <dbReference type="Google" id="ProtNLM"/>
    </source>
</evidence>